<comment type="similarity">
    <text evidence="2">Belongs to the GerABKC lipoprotein family.</text>
</comment>
<dbReference type="PROSITE" id="PS51257">
    <property type="entry name" value="PROKAR_LIPOPROTEIN"/>
    <property type="match status" value="1"/>
</dbReference>
<sequence length="388" mass="44729">MKRALLLAAMLSLTSLFLGGCWNASDIDNLDYVNAIGIDYSNEKKEFTVYLQLLSFEKVAKSDVGTKSASTPAWIGIGKGKTYVDAVGNISLESEKRLYWGHVTSLVMGEGLLNKGDITDVLQTFFRFYELRYTMWVYGTRSKLDELFTATPNFEQSRLNMLIHKPTDNYKQRSYIAPMRLNDFIATYYEPAQTLLLPAVSISKEVWRKNNEPLDSMRFEGIFPFRRNKSEGFIPMEQVKGLRWVEKKTNRAPVSVTEKGKQVANLRMRNPHYSVKIREENNKPVFDLHVKVNGAITDLNEQVSEQTLCKQVEKIIEKEIRDTYESGLKLKADLLELQKHLYIRGAQRFRQYDIDNNQFVLEPSSLGDVKVKVEITSAGKYTYRMYKD</sequence>
<evidence type="ECO:0000256" key="7">
    <source>
        <dbReference type="ARBA" id="ARBA00023288"/>
    </source>
</evidence>
<dbReference type="Pfam" id="PF25198">
    <property type="entry name" value="Spore_GerAC_N"/>
    <property type="match status" value="1"/>
</dbReference>
<evidence type="ECO:0000259" key="10">
    <source>
        <dbReference type="Pfam" id="PF25198"/>
    </source>
</evidence>
<name>A0A972GWV1_9BACL</name>
<protein>
    <submittedName>
        <fullName evidence="11">Ger(X)C family spore germination protein</fullName>
    </submittedName>
</protein>
<feature type="signal peptide" evidence="8">
    <location>
        <begin position="1"/>
        <end position="24"/>
    </location>
</feature>
<evidence type="ECO:0000313" key="11">
    <source>
        <dbReference type="EMBL" id="NOU95984.1"/>
    </source>
</evidence>
<dbReference type="InterPro" id="IPR008844">
    <property type="entry name" value="Spore_GerAC-like"/>
</dbReference>
<dbReference type="PANTHER" id="PTHR35789:SF1">
    <property type="entry name" value="SPORE GERMINATION PROTEIN B3"/>
    <property type="match status" value="1"/>
</dbReference>
<dbReference type="InterPro" id="IPR038501">
    <property type="entry name" value="Spore_GerAC_C_sf"/>
</dbReference>
<organism evidence="11 12">
    <name type="scientific">Paenibacillus foliorum</name>
    <dbReference type="NCBI Taxonomy" id="2654974"/>
    <lineage>
        <taxon>Bacteria</taxon>
        <taxon>Bacillati</taxon>
        <taxon>Bacillota</taxon>
        <taxon>Bacilli</taxon>
        <taxon>Bacillales</taxon>
        <taxon>Paenibacillaceae</taxon>
        <taxon>Paenibacillus</taxon>
    </lineage>
</organism>
<dbReference type="RefSeq" id="WP_171654210.1">
    <property type="nucleotide sequence ID" value="NZ_WHOD01000087.1"/>
</dbReference>
<keyword evidence="6" id="KW-0564">Palmitate</keyword>
<dbReference type="AlphaFoldDB" id="A0A972GWV1"/>
<evidence type="ECO:0000256" key="1">
    <source>
        <dbReference type="ARBA" id="ARBA00004635"/>
    </source>
</evidence>
<dbReference type="EMBL" id="WHOD01000087">
    <property type="protein sequence ID" value="NOU95984.1"/>
    <property type="molecule type" value="Genomic_DNA"/>
</dbReference>
<dbReference type="InterPro" id="IPR057336">
    <property type="entry name" value="GerAC_N"/>
</dbReference>
<feature type="domain" description="Spore germination protein N-terminal" evidence="10">
    <location>
        <begin position="24"/>
        <end position="202"/>
    </location>
</feature>
<dbReference type="NCBIfam" id="TIGR02887">
    <property type="entry name" value="spore_ger_x_C"/>
    <property type="match status" value="1"/>
</dbReference>
<dbReference type="PANTHER" id="PTHR35789">
    <property type="entry name" value="SPORE GERMINATION PROTEIN B3"/>
    <property type="match status" value="1"/>
</dbReference>
<keyword evidence="5" id="KW-0472">Membrane</keyword>
<dbReference type="Proteomes" id="UP000641588">
    <property type="component" value="Unassembled WGS sequence"/>
</dbReference>
<keyword evidence="4 8" id="KW-0732">Signal</keyword>
<evidence type="ECO:0000256" key="8">
    <source>
        <dbReference type="SAM" id="SignalP"/>
    </source>
</evidence>
<comment type="subcellular location">
    <subcellularLocation>
        <location evidence="1">Membrane</location>
        <topology evidence="1">Lipid-anchor</topology>
    </subcellularLocation>
</comment>
<dbReference type="GO" id="GO:0009847">
    <property type="term" value="P:spore germination"/>
    <property type="evidence" value="ECO:0007669"/>
    <property type="project" value="InterPro"/>
</dbReference>
<comment type="caution">
    <text evidence="11">The sequence shown here is derived from an EMBL/GenBank/DDBJ whole genome shotgun (WGS) entry which is preliminary data.</text>
</comment>
<keyword evidence="3" id="KW-0309">Germination</keyword>
<evidence type="ECO:0000256" key="3">
    <source>
        <dbReference type="ARBA" id="ARBA00022544"/>
    </source>
</evidence>
<keyword evidence="7" id="KW-0449">Lipoprotein</keyword>
<proteinExistence type="inferred from homology"/>
<feature type="chain" id="PRO_5037491008" evidence="8">
    <location>
        <begin position="25"/>
        <end position="388"/>
    </location>
</feature>
<evidence type="ECO:0000256" key="4">
    <source>
        <dbReference type="ARBA" id="ARBA00022729"/>
    </source>
</evidence>
<evidence type="ECO:0000313" key="12">
    <source>
        <dbReference type="Proteomes" id="UP000641588"/>
    </source>
</evidence>
<accession>A0A972GWV1</accession>
<evidence type="ECO:0000256" key="6">
    <source>
        <dbReference type="ARBA" id="ARBA00023139"/>
    </source>
</evidence>
<evidence type="ECO:0000256" key="5">
    <source>
        <dbReference type="ARBA" id="ARBA00023136"/>
    </source>
</evidence>
<reference evidence="11" key="1">
    <citation type="submission" date="2019-10" db="EMBL/GenBank/DDBJ databases">
        <title>Description of Paenibacillus glebae sp. nov.</title>
        <authorList>
            <person name="Carlier A."/>
            <person name="Qi S."/>
        </authorList>
    </citation>
    <scope>NUCLEOTIDE SEQUENCE</scope>
    <source>
        <strain evidence="11">LMG 31456</strain>
    </source>
</reference>
<evidence type="ECO:0000256" key="2">
    <source>
        <dbReference type="ARBA" id="ARBA00007886"/>
    </source>
</evidence>
<dbReference type="Pfam" id="PF05504">
    <property type="entry name" value="Spore_GerAC"/>
    <property type="match status" value="1"/>
</dbReference>
<keyword evidence="12" id="KW-1185">Reference proteome</keyword>
<evidence type="ECO:0000259" key="9">
    <source>
        <dbReference type="Pfam" id="PF05504"/>
    </source>
</evidence>
<dbReference type="GO" id="GO:0016020">
    <property type="term" value="C:membrane"/>
    <property type="evidence" value="ECO:0007669"/>
    <property type="project" value="UniProtKB-SubCell"/>
</dbReference>
<gene>
    <name evidence="11" type="ORF">GC093_22575</name>
</gene>
<dbReference type="Gene3D" id="3.30.300.210">
    <property type="entry name" value="Nutrient germinant receptor protein C, domain 3"/>
    <property type="match status" value="1"/>
</dbReference>
<dbReference type="InterPro" id="IPR046953">
    <property type="entry name" value="Spore_GerAC-like_C"/>
</dbReference>
<feature type="domain" description="Spore germination GerAC-like C-terminal" evidence="9">
    <location>
        <begin position="222"/>
        <end position="378"/>
    </location>
</feature>